<evidence type="ECO:0000256" key="3">
    <source>
        <dbReference type="ARBA" id="ARBA00022777"/>
    </source>
</evidence>
<reference evidence="6" key="2">
    <citation type="journal article" date="2021" name="PeerJ">
        <title>Extensive microbial diversity within the chicken gut microbiome revealed by metagenomics and culture.</title>
        <authorList>
            <person name="Gilroy R."/>
            <person name="Ravi A."/>
            <person name="Getino M."/>
            <person name="Pursley I."/>
            <person name="Horton D.L."/>
            <person name="Alikhan N.F."/>
            <person name="Baker D."/>
            <person name="Gharbi K."/>
            <person name="Hall N."/>
            <person name="Watson M."/>
            <person name="Adriaenssens E.M."/>
            <person name="Foster-Nyarko E."/>
            <person name="Jarju S."/>
            <person name="Secka A."/>
            <person name="Antonio M."/>
            <person name="Oren A."/>
            <person name="Chaudhuri R.R."/>
            <person name="La Ragione R."/>
            <person name="Hildebrand F."/>
            <person name="Pallen M.J."/>
        </authorList>
    </citation>
    <scope>NUCLEOTIDE SEQUENCE</scope>
    <source>
        <strain evidence="6">B3-4054</strain>
    </source>
</reference>
<keyword evidence="2" id="KW-0547">Nucleotide-binding</keyword>
<dbReference type="EMBL" id="JADIMS010000125">
    <property type="protein sequence ID" value="MBO8450789.1"/>
    <property type="molecule type" value="Genomic_DNA"/>
</dbReference>
<dbReference type="AlphaFoldDB" id="A0A9D9EUJ2"/>
<keyword evidence="4" id="KW-0067">ATP-binding</keyword>
<evidence type="ECO:0000313" key="6">
    <source>
        <dbReference type="EMBL" id="MBO8450789.1"/>
    </source>
</evidence>
<dbReference type="InterPro" id="IPR036759">
    <property type="entry name" value="TPK_catalytic_sf"/>
</dbReference>
<sequence length="125" mass="13676">MNALLFTGGECPAEEEIRPWIRETDFIAAADSGLATVDRLGLQPDLIVGDMDSLPDKRLPDKFPAAEIVRLNPAKDFSDTESALRLLHPRGFSEIILIGGGGGRLDHVFALVKLFDTPFCPSVWL</sequence>
<reference evidence="6" key="1">
    <citation type="submission" date="2020-10" db="EMBL/GenBank/DDBJ databases">
        <authorList>
            <person name="Gilroy R."/>
        </authorList>
    </citation>
    <scope>NUCLEOTIDE SEQUENCE</scope>
    <source>
        <strain evidence="6">B3-4054</strain>
    </source>
</reference>
<dbReference type="InterPro" id="IPR007371">
    <property type="entry name" value="TPK_catalytic"/>
</dbReference>
<name>A0A9D9EUJ2_9SPIR</name>
<evidence type="ECO:0000313" key="7">
    <source>
        <dbReference type="Proteomes" id="UP000823616"/>
    </source>
</evidence>
<dbReference type="PANTHER" id="PTHR41299:SF1">
    <property type="entry name" value="THIAMINE PYROPHOSPHOKINASE"/>
    <property type="match status" value="1"/>
</dbReference>
<dbReference type="Gene3D" id="3.40.50.10240">
    <property type="entry name" value="Thiamin pyrophosphokinase, catalytic domain"/>
    <property type="match status" value="1"/>
</dbReference>
<dbReference type="GO" id="GO:0009229">
    <property type="term" value="P:thiamine diphosphate biosynthetic process"/>
    <property type="evidence" value="ECO:0007669"/>
    <property type="project" value="InterPro"/>
</dbReference>
<dbReference type="SUPFAM" id="SSF63999">
    <property type="entry name" value="Thiamin pyrophosphokinase, catalytic domain"/>
    <property type="match status" value="1"/>
</dbReference>
<evidence type="ECO:0000256" key="1">
    <source>
        <dbReference type="ARBA" id="ARBA00022679"/>
    </source>
</evidence>
<feature type="non-terminal residue" evidence="6">
    <location>
        <position position="125"/>
    </location>
</feature>
<dbReference type="Pfam" id="PF04263">
    <property type="entry name" value="TPK_catalytic"/>
    <property type="match status" value="1"/>
</dbReference>
<proteinExistence type="predicted"/>
<evidence type="ECO:0000256" key="2">
    <source>
        <dbReference type="ARBA" id="ARBA00022741"/>
    </source>
</evidence>
<protein>
    <submittedName>
        <fullName evidence="6">Thiamine diphosphokinase</fullName>
    </submittedName>
</protein>
<feature type="domain" description="Thiamin pyrophosphokinase catalytic" evidence="5">
    <location>
        <begin position="21"/>
        <end position="114"/>
    </location>
</feature>
<keyword evidence="3" id="KW-0418">Kinase</keyword>
<keyword evidence="1" id="KW-0808">Transferase</keyword>
<dbReference type="GO" id="GO:0004788">
    <property type="term" value="F:thiamine diphosphokinase activity"/>
    <property type="evidence" value="ECO:0007669"/>
    <property type="project" value="InterPro"/>
</dbReference>
<dbReference type="GO" id="GO:0005524">
    <property type="term" value="F:ATP binding"/>
    <property type="evidence" value="ECO:0007669"/>
    <property type="project" value="UniProtKB-KW"/>
</dbReference>
<dbReference type="PANTHER" id="PTHR41299">
    <property type="entry name" value="THIAMINE PYROPHOSPHOKINASE"/>
    <property type="match status" value="1"/>
</dbReference>
<evidence type="ECO:0000259" key="5">
    <source>
        <dbReference type="Pfam" id="PF04263"/>
    </source>
</evidence>
<organism evidence="6 7">
    <name type="scientific">Candidatus Avitreponema avistercoris</name>
    <dbReference type="NCBI Taxonomy" id="2840705"/>
    <lineage>
        <taxon>Bacteria</taxon>
        <taxon>Pseudomonadati</taxon>
        <taxon>Spirochaetota</taxon>
        <taxon>Spirochaetia</taxon>
        <taxon>Spirochaetales</taxon>
        <taxon>Candidatus Avitreponema</taxon>
    </lineage>
</organism>
<dbReference type="GO" id="GO:0016301">
    <property type="term" value="F:kinase activity"/>
    <property type="evidence" value="ECO:0007669"/>
    <property type="project" value="UniProtKB-KW"/>
</dbReference>
<accession>A0A9D9EUJ2</accession>
<comment type="caution">
    <text evidence="6">The sequence shown here is derived from an EMBL/GenBank/DDBJ whole genome shotgun (WGS) entry which is preliminary data.</text>
</comment>
<evidence type="ECO:0000256" key="4">
    <source>
        <dbReference type="ARBA" id="ARBA00022840"/>
    </source>
</evidence>
<dbReference type="Proteomes" id="UP000823616">
    <property type="component" value="Unassembled WGS sequence"/>
</dbReference>
<dbReference type="InterPro" id="IPR053149">
    <property type="entry name" value="TPK"/>
</dbReference>
<gene>
    <name evidence="6" type="ORF">IAA96_06755</name>
</gene>